<dbReference type="RefSeq" id="WP_023283472.1">
    <property type="nucleotide sequence ID" value="NZ_BIJU01000033.1"/>
</dbReference>
<evidence type="ECO:0000259" key="1">
    <source>
        <dbReference type="Pfam" id="PF18864"/>
    </source>
</evidence>
<evidence type="ECO:0000313" key="3">
    <source>
        <dbReference type="EMBL" id="VGM24818.1"/>
    </source>
</evidence>
<sequence length="295" mass="33154">MSEPMVLRFQRMALDNETSTSDLLRMAKAIAVKLQLTDVIEWIDFELDGYPAGVTVPDYRITRGRILGHNPINGLIPMLISNQQDEDMLSTVHIRAPITELALAYDNPGSTMVFPLSTEFSNQLQSNQPDFLRFPIVRRITQSKMLNVVEHIRNRLLSWSLELEQQGILGENLQFSQQDKVRAPMTTNNFHFNGNINNAGVIGAENHGFNQHNVQQITTGNFDSLKSYLESLGFTAEDVLDLKLVLDSEPTPRETGKFLPKVYDWLGKAGERVLNASLDKVAPLAIEAITKYLGN</sequence>
<protein>
    <recommendedName>
        <fullName evidence="1">AbiTii domain-containing protein</fullName>
    </recommendedName>
</protein>
<dbReference type="EMBL" id="SDCT01000013">
    <property type="protein sequence ID" value="TCX91280.1"/>
    <property type="molecule type" value="Genomic_DNA"/>
</dbReference>
<dbReference type="InterPro" id="IPR041304">
    <property type="entry name" value="AbiTii"/>
</dbReference>
<dbReference type="Pfam" id="PF18864">
    <property type="entry name" value="AbiTii"/>
    <property type="match status" value="1"/>
</dbReference>
<feature type="domain" description="AbiTii" evidence="1">
    <location>
        <begin position="7"/>
        <end position="186"/>
    </location>
</feature>
<accession>A0A483MXH5</accession>
<reference evidence="3" key="2">
    <citation type="submission" date="2019-03" db="EMBL/GenBank/DDBJ databases">
        <authorList>
            <consortium name="Pathogen Informatics"/>
        </authorList>
    </citation>
    <scope>NUCLEOTIDE SEQUENCE</scope>
    <source>
        <strain evidence="3">5012STDY7626360</strain>
    </source>
</reference>
<organism evidence="2">
    <name type="scientific">Klebsiella pneumoniae</name>
    <dbReference type="NCBI Taxonomy" id="573"/>
    <lineage>
        <taxon>Bacteria</taxon>
        <taxon>Pseudomonadati</taxon>
        <taxon>Pseudomonadota</taxon>
        <taxon>Gammaproteobacteria</taxon>
        <taxon>Enterobacterales</taxon>
        <taxon>Enterobacteriaceae</taxon>
        <taxon>Klebsiella/Raoultella group</taxon>
        <taxon>Klebsiella</taxon>
        <taxon>Klebsiella pneumoniae complex</taxon>
    </lineage>
</organism>
<dbReference type="EMBL" id="CAAHDG010000001">
    <property type="protein sequence ID" value="VGM24818.1"/>
    <property type="molecule type" value="Genomic_DNA"/>
</dbReference>
<dbReference type="AlphaFoldDB" id="A0A483MXH5"/>
<evidence type="ECO:0000313" key="2">
    <source>
        <dbReference type="EMBL" id="TCX91280.1"/>
    </source>
</evidence>
<gene>
    <name evidence="2" type="ORF">ETF13_10875</name>
    <name evidence="3" type="ORF">SAMEA4873561_00285</name>
</gene>
<proteinExistence type="predicted"/>
<name>A0A483MXH5_KLEPN</name>
<reference evidence="2" key="1">
    <citation type="submission" date="2019-01" db="EMBL/GenBank/DDBJ databases">
        <authorList>
            <person name="Lista F."/>
            <person name="Anselmo A."/>
        </authorList>
    </citation>
    <scope>NUCLEOTIDE SEQUENCE</scope>
    <source>
        <strain evidence="2">3S</strain>
    </source>
</reference>